<dbReference type="CDD" id="cd20745">
    <property type="entry name" value="FIX_RhsA_AHH_HNH-like"/>
    <property type="match status" value="1"/>
</dbReference>
<gene>
    <name evidence="1" type="ORF">GCM10022226_60530</name>
</gene>
<dbReference type="Proteomes" id="UP001500888">
    <property type="component" value="Unassembled WGS sequence"/>
</dbReference>
<sequence>MAPRDDDGGRDFAGIDPVMMRAMIKDLETAKGLVDTKVPGLKDAFDKVGLSTKPIVTLTGVAGWINGELPMLNRRQGMAEQLSKENNQFGFTGTMVETEWEGLFKSKAEAEAKAKELAAQYEKPGGFPDDVWEQIKKYQNDPDFAAAFLKQLGPEKAAWVVGRLRTWGEEGSDERLRAFATIMATASHQGIIDDAWMKKFTTRSGGEGPDLWDLAAVIKVGVWDKNTLVLIGQKALKHDQGAGGNLLTADILDGISNNPLAASELYSKEFDRINSMMRGQAYGWVNTDNPKLGDPLARFMKAATVEASDIYERMRPPGDQQWQNPADTLVLRLFQEVAAHPTERYPFGALDDAFTEVVQRFFKGTYTEDLIPAGGLSYADAVVLVADIVGIFDPTPISDGVSGLVSLGTGDWKGALLSMAAMIPYFGDAAAKPIKALMGLIKAFPALKVFFKNIPDDALTDSSKLGQYIDAINEGFASLKNTLKNVGFTNPAKVLDALGVVNRLQTDAAKAYKNARWLEKAKKLGLPTDGPVPFVPPRNWDPNRVDKRNIVDAYGNVWQQGKRHGRGTNDAASEWDVQVKSGGGLSKLTADGSHLNVEWGTGRVGN</sequence>
<evidence type="ECO:0000313" key="2">
    <source>
        <dbReference type="Proteomes" id="UP001500888"/>
    </source>
</evidence>
<dbReference type="RefSeq" id="WP_344947789.1">
    <property type="nucleotide sequence ID" value="NZ_BAAAZR010000028.1"/>
</dbReference>
<name>A0ABP7J1J7_9ACTN</name>
<proteinExistence type="predicted"/>
<keyword evidence="2" id="KW-1185">Reference proteome</keyword>
<reference evidence="2" key="1">
    <citation type="journal article" date="2019" name="Int. J. Syst. Evol. Microbiol.">
        <title>The Global Catalogue of Microorganisms (GCM) 10K type strain sequencing project: providing services to taxonomists for standard genome sequencing and annotation.</title>
        <authorList>
            <consortium name="The Broad Institute Genomics Platform"/>
            <consortium name="The Broad Institute Genome Sequencing Center for Infectious Disease"/>
            <person name="Wu L."/>
            <person name="Ma J."/>
        </authorList>
    </citation>
    <scope>NUCLEOTIDE SEQUENCE [LARGE SCALE GENOMIC DNA]</scope>
    <source>
        <strain evidence="2">JCM 16908</strain>
    </source>
</reference>
<accession>A0ABP7J1J7</accession>
<evidence type="ECO:0000313" key="1">
    <source>
        <dbReference type="EMBL" id="GAA3831347.1"/>
    </source>
</evidence>
<protein>
    <recommendedName>
        <fullName evidence="3">Novel toxin 17 domain-containing protein</fullName>
    </recommendedName>
</protein>
<evidence type="ECO:0008006" key="3">
    <source>
        <dbReference type="Google" id="ProtNLM"/>
    </source>
</evidence>
<comment type="caution">
    <text evidence="1">The sequence shown here is derived from an EMBL/GenBank/DDBJ whole genome shotgun (WGS) entry which is preliminary data.</text>
</comment>
<organism evidence="1 2">
    <name type="scientific">Sphaerisporangium flaviroseum</name>
    <dbReference type="NCBI Taxonomy" id="509199"/>
    <lineage>
        <taxon>Bacteria</taxon>
        <taxon>Bacillati</taxon>
        <taxon>Actinomycetota</taxon>
        <taxon>Actinomycetes</taxon>
        <taxon>Streptosporangiales</taxon>
        <taxon>Streptosporangiaceae</taxon>
        <taxon>Sphaerisporangium</taxon>
    </lineage>
</organism>
<dbReference type="EMBL" id="BAAAZR010000028">
    <property type="protein sequence ID" value="GAA3831347.1"/>
    <property type="molecule type" value="Genomic_DNA"/>
</dbReference>